<gene>
    <name evidence="1" type="ORF">PR048_026268</name>
</gene>
<comment type="caution">
    <text evidence="1">The sequence shown here is derived from an EMBL/GenBank/DDBJ whole genome shotgun (WGS) entry which is preliminary data.</text>
</comment>
<keyword evidence="2" id="KW-1185">Reference proteome</keyword>
<evidence type="ECO:0000313" key="2">
    <source>
        <dbReference type="Proteomes" id="UP001159363"/>
    </source>
</evidence>
<evidence type="ECO:0000313" key="1">
    <source>
        <dbReference type="EMBL" id="KAJ8872659.1"/>
    </source>
</evidence>
<sequence>MTPGKVHHSPLVPYAIKQIDNWKKKSVNTFGHYFKTQYHLNRVRDAN</sequence>
<dbReference type="EMBL" id="JARBHB010000011">
    <property type="protein sequence ID" value="KAJ8872659.1"/>
    <property type="molecule type" value="Genomic_DNA"/>
</dbReference>
<accession>A0ABQ9GKV1</accession>
<dbReference type="Proteomes" id="UP001159363">
    <property type="component" value="Chromosome 10"/>
</dbReference>
<reference evidence="1 2" key="1">
    <citation type="submission" date="2023-02" db="EMBL/GenBank/DDBJ databases">
        <title>LHISI_Scaffold_Assembly.</title>
        <authorList>
            <person name="Stuart O.P."/>
            <person name="Cleave R."/>
            <person name="Magrath M.J.L."/>
            <person name="Mikheyev A.S."/>
        </authorList>
    </citation>
    <scope>NUCLEOTIDE SEQUENCE [LARGE SCALE GENOMIC DNA]</scope>
    <source>
        <strain evidence="1">Daus_M_001</strain>
        <tissue evidence="1">Leg muscle</tissue>
    </source>
</reference>
<name>A0ABQ9GKV1_9NEOP</name>
<proteinExistence type="predicted"/>
<organism evidence="1 2">
    <name type="scientific">Dryococelus australis</name>
    <dbReference type="NCBI Taxonomy" id="614101"/>
    <lineage>
        <taxon>Eukaryota</taxon>
        <taxon>Metazoa</taxon>
        <taxon>Ecdysozoa</taxon>
        <taxon>Arthropoda</taxon>
        <taxon>Hexapoda</taxon>
        <taxon>Insecta</taxon>
        <taxon>Pterygota</taxon>
        <taxon>Neoptera</taxon>
        <taxon>Polyneoptera</taxon>
        <taxon>Phasmatodea</taxon>
        <taxon>Verophasmatodea</taxon>
        <taxon>Anareolatae</taxon>
        <taxon>Phasmatidae</taxon>
        <taxon>Eurycanthinae</taxon>
        <taxon>Dryococelus</taxon>
    </lineage>
</organism>
<protein>
    <submittedName>
        <fullName evidence="1">Uncharacterized protein</fullName>
    </submittedName>
</protein>